<keyword evidence="3" id="KW-1185">Reference proteome</keyword>
<sequence length="231" mass="25313">MTPRSHIYLSYSRRIMLRGNYEILNLTVSLVTDEGFYVTWNVTSSLVIGYRVTYHLMGSENIDELYVHYQKVHLRGLLSGVQYNVSVRAITTAFQGGVSSLKQYTVVDSPRDFRTVAVTDRSATLVWAAPEGEAVAYLLELIPVLSPSEAANISLSNSLTTADLTGLAPLQPYVARLYAVGHAGVSGGVSVPWITETATVQQTSMSTGVSSTESTSKCVQWFIFLPSYNNL</sequence>
<dbReference type="InterPro" id="IPR003961">
    <property type="entry name" value="FN3_dom"/>
</dbReference>
<dbReference type="InterPro" id="IPR050991">
    <property type="entry name" value="ECM_Regulatory_Proteins"/>
</dbReference>
<dbReference type="PANTHER" id="PTHR46708">
    <property type="entry name" value="TENASCIN"/>
    <property type="match status" value="1"/>
</dbReference>
<dbReference type="KEGG" id="bfo:118426233"/>
<dbReference type="Pfam" id="PF00041">
    <property type="entry name" value="fn3"/>
    <property type="match status" value="2"/>
</dbReference>
<dbReference type="SUPFAM" id="SSF49265">
    <property type="entry name" value="Fibronectin type III"/>
    <property type="match status" value="2"/>
</dbReference>
<dbReference type="InterPro" id="IPR036116">
    <property type="entry name" value="FN3_sf"/>
</dbReference>
<dbReference type="InterPro" id="IPR013783">
    <property type="entry name" value="Ig-like_fold"/>
</dbReference>
<proteinExistence type="predicted"/>
<evidence type="ECO:0000259" key="2">
    <source>
        <dbReference type="PROSITE" id="PS50853"/>
    </source>
</evidence>
<evidence type="ECO:0000313" key="3">
    <source>
        <dbReference type="Proteomes" id="UP000001554"/>
    </source>
</evidence>
<dbReference type="Proteomes" id="UP000001554">
    <property type="component" value="Chromosome 11"/>
</dbReference>
<feature type="domain" description="Fibronectin type-III" evidence="2">
    <location>
        <begin position="109"/>
        <end position="203"/>
    </location>
</feature>
<dbReference type="SMART" id="SM00060">
    <property type="entry name" value="FN3"/>
    <property type="match status" value="2"/>
</dbReference>
<reference evidence="3" key="1">
    <citation type="journal article" date="2020" name="Nat. Ecol. Evol.">
        <title>Deeply conserved synteny resolves early events in vertebrate evolution.</title>
        <authorList>
            <person name="Simakov O."/>
            <person name="Marletaz F."/>
            <person name="Yue J.X."/>
            <person name="O'Connell B."/>
            <person name="Jenkins J."/>
            <person name="Brandt A."/>
            <person name="Calef R."/>
            <person name="Tung C.H."/>
            <person name="Huang T.K."/>
            <person name="Schmutz J."/>
            <person name="Satoh N."/>
            <person name="Yu J.K."/>
            <person name="Putnam N.H."/>
            <person name="Green R.E."/>
            <person name="Rokhsar D.S."/>
        </authorList>
    </citation>
    <scope>NUCLEOTIDE SEQUENCE [LARGE SCALE GENOMIC DNA]</scope>
    <source>
        <strain evidence="3">S238N-H82</strain>
    </source>
</reference>
<organism evidence="3 4">
    <name type="scientific">Branchiostoma floridae</name>
    <name type="common">Florida lancelet</name>
    <name type="synonym">Amphioxus</name>
    <dbReference type="NCBI Taxonomy" id="7739"/>
    <lineage>
        <taxon>Eukaryota</taxon>
        <taxon>Metazoa</taxon>
        <taxon>Chordata</taxon>
        <taxon>Cephalochordata</taxon>
        <taxon>Leptocardii</taxon>
        <taxon>Amphioxiformes</taxon>
        <taxon>Branchiostomatidae</taxon>
        <taxon>Branchiostoma</taxon>
    </lineage>
</organism>
<feature type="domain" description="Fibronectin type-III" evidence="2">
    <location>
        <begin position="22"/>
        <end position="108"/>
    </location>
</feature>
<dbReference type="GeneID" id="118426233"/>
<keyword evidence="1" id="KW-0677">Repeat</keyword>
<dbReference type="PROSITE" id="PS50853">
    <property type="entry name" value="FN3"/>
    <property type="match status" value="2"/>
</dbReference>
<dbReference type="RefSeq" id="XP_035691395.1">
    <property type="nucleotide sequence ID" value="XM_035835502.1"/>
</dbReference>
<reference evidence="4" key="2">
    <citation type="submission" date="2025-08" db="UniProtKB">
        <authorList>
            <consortium name="RefSeq"/>
        </authorList>
    </citation>
    <scope>IDENTIFICATION</scope>
    <source>
        <strain evidence="4">S238N-H82</strain>
        <tissue evidence="4">Testes</tissue>
    </source>
</reference>
<dbReference type="PANTHER" id="PTHR46708:SF2">
    <property type="entry name" value="FIBRONECTIN TYPE-III DOMAIN-CONTAINING PROTEIN"/>
    <property type="match status" value="1"/>
</dbReference>
<accession>A0A9J7LZN2</accession>
<protein>
    <submittedName>
        <fullName evidence="4">Fibronectin-like</fullName>
    </submittedName>
</protein>
<gene>
    <name evidence="4" type="primary">LOC118426233</name>
</gene>
<evidence type="ECO:0000256" key="1">
    <source>
        <dbReference type="ARBA" id="ARBA00022737"/>
    </source>
</evidence>
<name>A0A9J7LZN2_BRAFL</name>
<dbReference type="AlphaFoldDB" id="A0A9J7LZN2"/>
<dbReference type="CDD" id="cd00063">
    <property type="entry name" value="FN3"/>
    <property type="match status" value="2"/>
</dbReference>
<evidence type="ECO:0000313" key="4">
    <source>
        <dbReference type="RefSeq" id="XP_035691395.1"/>
    </source>
</evidence>
<dbReference type="Gene3D" id="2.60.40.10">
    <property type="entry name" value="Immunoglobulins"/>
    <property type="match status" value="2"/>
</dbReference>